<keyword evidence="3" id="KW-0677">Repeat</keyword>
<sequence>MATQACVLCGDNNPDTNANLLLPCSNHSCCKDCLPDYFITATNNEHFYPPRCCGASLVTEALRNILPEDVRTKFLEKEEEYSVDTRSRIFCRRCIKFLHPDTYKTDDETNIKFVACSADGCSSITCVSCKCLIAGHVKDHQCQEDEAEAIFQQFVKEQGYQTCTMCLSTIELSEACNHMICQCGYGFCYVCGEEWCGLHECPQYGKPVYDLEGYNQDGFHRDTGLNHEGRTRLGQAFEDAPDDEANGEGGDADPDWEVLQFMGVNRAAINLIAPEEREQILMMARSQLLQEQGVPFPNH</sequence>
<dbReference type="PANTHER" id="PTHR11685">
    <property type="entry name" value="RBR FAMILY RING FINGER AND IBR DOMAIN-CONTAINING"/>
    <property type="match status" value="1"/>
</dbReference>
<dbReference type="SUPFAM" id="SSF57850">
    <property type="entry name" value="RING/U-box"/>
    <property type="match status" value="1"/>
</dbReference>
<evidence type="ECO:0000256" key="4">
    <source>
        <dbReference type="ARBA" id="ARBA00022771"/>
    </source>
</evidence>
<evidence type="ECO:0000259" key="7">
    <source>
        <dbReference type="PROSITE" id="PS51873"/>
    </source>
</evidence>
<dbReference type="GO" id="GO:0008270">
    <property type="term" value="F:zinc ion binding"/>
    <property type="evidence" value="ECO:0007669"/>
    <property type="project" value="UniProtKB-KW"/>
</dbReference>
<feature type="domain" description="RING-type" evidence="7">
    <location>
        <begin position="2"/>
        <end position="211"/>
    </location>
</feature>
<keyword evidence="2" id="KW-0479">Metal-binding</keyword>
<keyword evidence="4" id="KW-0863">Zinc-finger</keyword>
<dbReference type="Proteomes" id="UP000799753">
    <property type="component" value="Unassembled WGS sequence"/>
</dbReference>
<evidence type="ECO:0000256" key="2">
    <source>
        <dbReference type="ARBA" id="ARBA00022723"/>
    </source>
</evidence>
<keyword evidence="6" id="KW-0862">Zinc</keyword>
<dbReference type="CDD" id="cd22584">
    <property type="entry name" value="Rcat_RBR_unk"/>
    <property type="match status" value="1"/>
</dbReference>
<name>A0A6A6RZ84_9PLEO</name>
<dbReference type="OrthoDB" id="10009520at2759"/>
<evidence type="ECO:0000256" key="6">
    <source>
        <dbReference type="ARBA" id="ARBA00022833"/>
    </source>
</evidence>
<dbReference type="GO" id="GO:0016567">
    <property type="term" value="P:protein ubiquitination"/>
    <property type="evidence" value="ECO:0007669"/>
    <property type="project" value="InterPro"/>
</dbReference>
<proteinExistence type="predicted"/>
<dbReference type="InterPro" id="IPR031127">
    <property type="entry name" value="E3_UB_ligase_RBR"/>
</dbReference>
<evidence type="ECO:0000256" key="3">
    <source>
        <dbReference type="ARBA" id="ARBA00022737"/>
    </source>
</evidence>
<evidence type="ECO:0000313" key="8">
    <source>
        <dbReference type="EMBL" id="KAF2639264.1"/>
    </source>
</evidence>
<reference evidence="8" key="1">
    <citation type="journal article" date="2020" name="Stud. Mycol.">
        <title>101 Dothideomycetes genomes: a test case for predicting lifestyles and emergence of pathogens.</title>
        <authorList>
            <person name="Haridas S."/>
            <person name="Albert R."/>
            <person name="Binder M."/>
            <person name="Bloem J."/>
            <person name="Labutti K."/>
            <person name="Salamov A."/>
            <person name="Andreopoulos B."/>
            <person name="Baker S."/>
            <person name="Barry K."/>
            <person name="Bills G."/>
            <person name="Bluhm B."/>
            <person name="Cannon C."/>
            <person name="Castanera R."/>
            <person name="Culley D."/>
            <person name="Daum C."/>
            <person name="Ezra D."/>
            <person name="Gonzalez J."/>
            <person name="Henrissat B."/>
            <person name="Kuo A."/>
            <person name="Liang C."/>
            <person name="Lipzen A."/>
            <person name="Lutzoni F."/>
            <person name="Magnuson J."/>
            <person name="Mondo S."/>
            <person name="Nolan M."/>
            <person name="Ohm R."/>
            <person name="Pangilinan J."/>
            <person name="Park H.-J."/>
            <person name="Ramirez L."/>
            <person name="Alfaro M."/>
            <person name="Sun H."/>
            <person name="Tritt A."/>
            <person name="Yoshinaga Y."/>
            <person name="Zwiers L.-H."/>
            <person name="Turgeon B."/>
            <person name="Goodwin S."/>
            <person name="Spatafora J."/>
            <person name="Crous P."/>
            <person name="Grigoriev I."/>
        </authorList>
    </citation>
    <scope>NUCLEOTIDE SEQUENCE</scope>
    <source>
        <strain evidence="8">CBS 473.64</strain>
    </source>
</reference>
<dbReference type="InterPro" id="IPR044066">
    <property type="entry name" value="TRIAD_supradom"/>
</dbReference>
<keyword evidence="9" id="KW-1185">Reference proteome</keyword>
<dbReference type="InterPro" id="IPR013083">
    <property type="entry name" value="Znf_RING/FYVE/PHD"/>
</dbReference>
<dbReference type="Gene3D" id="1.20.120.1750">
    <property type="match status" value="1"/>
</dbReference>
<gene>
    <name evidence="8" type="ORF">P280DRAFT_402830</name>
</gene>
<dbReference type="GO" id="GO:0004842">
    <property type="term" value="F:ubiquitin-protein transferase activity"/>
    <property type="evidence" value="ECO:0007669"/>
    <property type="project" value="InterPro"/>
</dbReference>
<dbReference type="AlphaFoldDB" id="A0A6A6RZ84"/>
<dbReference type="Gene3D" id="3.30.40.10">
    <property type="entry name" value="Zinc/RING finger domain, C3HC4 (zinc finger)"/>
    <property type="match status" value="1"/>
</dbReference>
<organism evidence="8 9">
    <name type="scientific">Massarina eburnea CBS 473.64</name>
    <dbReference type="NCBI Taxonomy" id="1395130"/>
    <lineage>
        <taxon>Eukaryota</taxon>
        <taxon>Fungi</taxon>
        <taxon>Dikarya</taxon>
        <taxon>Ascomycota</taxon>
        <taxon>Pezizomycotina</taxon>
        <taxon>Dothideomycetes</taxon>
        <taxon>Pleosporomycetidae</taxon>
        <taxon>Pleosporales</taxon>
        <taxon>Massarineae</taxon>
        <taxon>Massarinaceae</taxon>
        <taxon>Massarina</taxon>
    </lineage>
</organism>
<dbReference type="PROSITE" id="PS51873">
    <property type="entry name" value="TRIAD"/>
    <property type="match status" value="1"/>
</dbReference>
<protein>
    <recommendedName>
        <fullName evidence="7">RING-type domain-containing protein</fullName>
    </recommendedName>
</protein>
<keyword evidence="1" id="KW-0808">Transferase</keyword>
<accession>A0A6A6RZ84</accession>
<evidence type="ECO:0000256" key="1">
    <source>
        <dbReference type="ARBA" id="ARBA00022679"/>
    </source>
</evidence>
<dbReference type="EMBL" id="MU006787">
    <property type="protein sequence ID" value="KAF2639264.1"/>
    <property type="molecule type" value="Genomic_DNA"/>
</dbReference>
<keyword evidence="5" id="KW-0833">Ubl conjugation pathway</keyword>
<evidence type="ECO:0000313" key="9">
    <source>
        <dbReference type="Proteomes" id="UP000799753"/>
    </source>
</evidence>
<evidence type="ECO:0000256" key="5">
    <source>
        <dbReference type="ARBA" id="ARBA00022786"/>
    </source>
</evidence>